<comment type="caution">
    <text evidence="2">The sequence shown here is derived from an EMBL/GenBank/DDBJ whole genome shotgun (WGS) entry which is preliminary data.</text>
</comment>
<dbReference type="EMBL" id="JAGMVJ010000001">
    <property type="protein sequence ID" value="KAH7094549.1"/>
    <property type="molecule type" value="Genomic_DNA"/>
</dbReference>
<dbReference type="Proteomes" id="UP000813461">
    <property type="component" value="Unassembled WGS sequence"/>
</dbReference>
<feature type="region of interest" description="Disordered" evidence="1">
    <location>
        <begin position="301"/>
        <end position="403"/>
    </location>
</feature>
<feature type="region of interest" description="Disordered" evidence="1">
    <location>
        <begin position="92"/>
        <end position="206"/>
    </location>
</feature>
<organism evidence="2 3">
    <name type="scientific">Paraphoma chrysanthemicola</name>
    <dbReference type="NCBI Taxonomy" id="798071"/>
    <lineage>
        <taxon>Eukaryota</taxon>
        <taxon>Fungi</taxon>
        <taxon>Dikarya</taxon>
        <taxon>Ascomycota</taxon>
        <taxon>Pezizomycotina</taxon>
        <taxon>Dothideomycetes</taxon>
        <taxon>Pleosporomycetidae</taxon>
        <taxon>Pleosporales</taxon>
        <taxon>Pleosporineae</taxon>
        <taxon>Phaeosphaeriaceae</taxon>
        <taxon>Paraphoma</taxon>
    </lineage>
</organism>
<dbReference type="PANTHER" id="PTHR45691">
    <property type="entry name" value="PROTEIN DIAPHANOUS"/>
    <property type="match status" value="1"/>
</dbReference>
<sequence>MFATSAAPSLRVYESHRYSLSHHRPAQPGPAATMAIPGAREVVPLPLPPPRYIGDLGTGQDPAWPWVNPVSPSIDTGFAGDRLATVRPGSSLYGTKSSSRALHPSGSKPVTNGVIMARAQSGKEEERTSFGRQLPYLATSETTAESSGQKPKARLTPEHGPIPEIHSPWPRPLAAAKLDTKSNPLSDRASQNTRPISVRPMPSAQEPEPLLVVGQQGRRSHRLYHPPIIRNTPKDAEENVRHSDTAAKYSSKRWDPNRRMNCVSKKRFQYTISQDSTVETAQHSKKHFFALWQNQSTENRVSKCGVPHSPYSSQFSPHQGKHSSTKTSRTVHQSPHVLPYGPLHRPGEPTPPPPPPPPPLDPNIPPPMARTPPPPPPGYKQHQFGFTAPKKRKRYKTVSNSVT</sequence>
<feature type="compositionally biased region" description="Polar residues" evidence="1">
    <location>
        <begin position="139"/>
        <end position="149"/>
    </location>
</feature>
<dbReference type="GO" id="GO:0030041">
    <property type="term" value="P:actin filament polymerization"/>
    <property type="evidence" value="ECO:0007669"/>
    <property type="project" value="TreeGrafter"/>
</dbReference>
<proteinExistence type="predicted"/>
<feature type="region of interest" description="Disordered" evidence="1">
    <location>
        <begin position="226"/>
        <end position="252"/>
    </location>
</feature>
<dbReference type="InterPro" id="IPR051412">
    <property type="entry name" value="Formin_Homology_Diaphanous_sf"/>
</dbReference>
<dbReference type="OrthoDB" id="10518796at2759"/>
<feature type="compositionally biased region" description="Pro residues" evidence="1">
    <location>
        <begin position="348"/>
        <end position="378"/>
    </location>
</feature>
<accession>A0A8K0RHE0</accession>
<reference evidence="2" key="1">
    <citation type="journal article" date="2021" name="Nat. Commun.">
        <title>Genetic determinants of endophytism in the Arabidopsis root mycobiome.</title>
        <authorList>
            <person name="Mesny F."/>
            <person name="Miyauchi S."/>
            <person name="Thiergart T."/>
            <person name="Pickel B."/>
            <person name="Atanasova L."/>
            <person name="Karlsson M."/>
            <person name="Huettel B."/>
            <person name="Barry K.W."/>
            <person name="Haridas S."/>
            <person name="Chen C."/>
            <person name="Bauer D."/>
            <person name="Andreopoulos W."/>
            <person name="Pangilinan J."/>
            <person name="LaButti K."/>
            <person name="Riley R."/>
            <person name="Lipzen A."/>
            <person name="Clum A."/>
            <person name="Drula E."/>
            <person name="Henrissat B."/>
            <person name="Kohler A."/>
            <person name="Grigoriev I.V."/>
            <person name="Martin F.M."/>
            <person name="Hacquard S."/>
        </authorList>
    </citation>
    <scope>NUCLEOTIDE SEQUENCE</scope>
    <source>
        <strain evidence="2">MPI-SDFR-AT-0120</strain>
    </source>
</reference>
<name>A0A8K0RHE0_9PLEO</name>
<gene>
    <name evidence="2" type="ORF">FB567DRAFT_542985</name>
</gene>
<evidence type="ECO:0000256" key="1">
    <source>
        <dbReference type="SAM" id="MobiDB-lite"/>
    </source>
</evidence>
<evidence type="ECO:0000313" key="2">
    <source>
        <dbReference type="EMBL" id="KAH7094549.1"/>
    </source>
</evidence>
<evidence type="ECO:0000313" key="3">
    <source>
        <dbReference type="Proteomes" id="UP000813461"/>
    </source>
</evidence>
<feature type="compositionally biased region" description="Basic and acidic residues" evidence="1">
    <location>
        <begin position="232"/>
        <end position="245"/>
    </location>
</feature>
<keyword evidence="3" id="KW-1185">Reference proteome</keyword>
<protein>
    <submittedName>
        <fullName evidence="2">Uncharacterized protein</fullName>
    </submittedName>
</protein>
<dbReference type="PANTHER" id="PTHR45691:SF6">
    <property type="entry name" value="PROTEIN DIAPHANOUS"/>
    <property type="match status" value="1"/>
</dbReference>
<dbReference type="GO" id="GO:0005884">
    <property type="term" value="C:actin filament"/>
    <property type="evidence" value="ECO:0007669"/>
    <property type="project" value="TreeGrafter"/>
</dbReference>
<dbReference type="PRINTS" id="PR01217">
    <property type="entry name" value="PRICHEXTENSN"/>
</dbReference>
<feature type="compositionally biased region" description="Polar residues" evidence="1">
    <location>
        <begin position="181"/>
        <end position="195"/>
    </location>
</feature>
<dbReference type="AlphaFoldDB" id="A0A8K0RHE0"/>